<accession>A0AAN7VYC3</accession>
<dbReference type="InterPro" id="IPR013241">
    <property type="entry name" value="RNase_P_Pop3"/>
</dbReference>
<dbReference type="EMBL" id="JAWIZZ010000073">
    <property type="protein sequence ID" value="KAK5773614.1"/>
    <property type="molecule type" value="Genomic_DNA"/>
</dbReference>
<gene>
    <name evidence="1" type="ORF">RI543_005132</name>
</gene>
<dbReference type="AlphaFoldDB" id="A0AAN7VYC3"/>
<dbReference type="GO" id="GO:0004526">
    <property type="term" value="F:ribonuclease P activity"/>
    <property type="evidence" value="ECO:0007669"/>
    <property type="project" value="TreeGrafter"/>
</dbReference>
<evidence type="ECO:0000313" key="2">
    <source>
        <dbReference type="Proteomes" id="UP001306508"/>
    </source>
</evidence>
<protein>
    <submittedName>
        <fullName evidence="1">Uncharacterized protein</fullName>
    </submittedName>
</protein>
<reference evidence="2" key="1">
    <citation type="submission" date="2023-07" db="EMBL/GenBank/DDBJ databases">
        <title>A draft genome of Kazachstania heterogenica Y-27499.</title>
        <authorList>
            <person name="Donic C."/>
            <person name="Kralova J.S."/>
            <person name="Fidel L."/>
            <person name="Ben-Dor S."/>
            <person name="Jung S."/>
        </authorList>
    </citation>
    <scope>NUCLEOTIDE SEQUENCE [LARGE SCALE GENOMIC DNA]</scope>
    <source>
        <strain evidence="2">Y27499</strain>
    </source>
</reference>
<sequence>MRVEGISPYVNDLHSWPHVNEQPFVVELFKSTILNKCIHLSNVDMKDWPWTIEVDYNKIVSLLSSNTDQRPLAFFLFVCNKDTKYIPSIILQHIPALCYLSPHEVTIIQLPAGSFEMIKKHGINIQHGLLLLYVNDQLDDKFVSAIKERVENVSQPWLDDLTRYRSTQLDLLKTTQPLR</sequence>
<evidence type="ECO:0000313" key="1">
    <source>
        <dbReference type="EMBL" id="KAK5773614.1"/>
    </source>
</evidence>
<keyword evidence="2" id="KW-1185">Reference proteome</keyword>
<dbReference type="GO" id="GO:0000171">
    <property type="term" value="F:ribonuclease MRP activity"/>
    <property type="evidence" value="ECO:0007669"/>
    <property type="project" value="TreeGrafter"/>
</dbReference>
<dbReference type="PANTHER" id="PTHR28272:SF1">
    <property type="entry name" value="RIBONUCLEASES P_MRP PROTEIN SUBUNIT POP3"/>
    <property type="match status" value="1"/>
</dbReference>
<proteinExistence type="predicted"/>
<dbReference type="GO" id="GO:0005655">
    <property type="term" value="C:nucleolar ribonuclease P complex"/>
    <property type="evidence" value="ECO:0007669"/>
    <property type="project" value="TreeGrafter"/>
</dbReference>
<dbReference type="GO" id="GO:0005829">
    <property type="term" value="C:cytosol"/>
    <property type="evidence" value="ECO:0007669"/>
    <property type="project" value="TreeGrafter"/>
</dbReference>
<dbReference type="Proteomes" id="UP001306508">
    <property type="component" value="Unassembled WGS sequence"/>
</dbReference>
<dbReference type="GO" id="GO:0008033">
    <property type="term" value="P:tRNA processing"/>
    <property type="evidence" value="ECO:0007669"/>
    <property type="project" value="InterPro"/>
</dbReference>
<dbReference type="PANTHER" id="PTHR28272">
    <property type="entry name" value="RIBONUCLEASES P/MRP PROTEIN SUBUNIT POP3"/>
    <property type="match status" value="1"/>
</dbReference>
<dbReference type="GO" id="GO:0000172">
    <property type="term" value="C:ribonuclease MRP complex"/>
    <property type="evidence" value="ECO:0007669"/>
    <property type="project" value="TreeGrafter"/>
</dbReference>
<dbReference type="GO" id="GO:0034965">
    <property type="term" value="P:intronic box C/D snoRNA processing"/>
    <property type="evidence" value="ECO:0007669"/>
    <property type="project" value="TreeGrafter"/>
</dbReference>
<comment type="caution">
    <text evidence="1">The sequence shown here is derived from an EMBL/GenBank/DDBJ whole genome shotgun (WGS) entry which is preliminary data.</text>
</comment>
<name>A0AAN7VYC3_9SACH</name>
<organism evidence="1 2">
    <name type="scientific">Arxiozyma heterogenica</name>
    <dbReference type="NCBI Taxonomy" id="278026"/>
    <lineage>
        <taxon>Eukaryota</taxon>
        <taxon>Fungi</taxon>
        <taxon>Dikarya</taxon>
        <taxon>Ascomycota</taxon>
        <taxon>Saccharomycotina</taxon>
        <taxon>Saccharomycetes</taxon>
        <taxon>Saccharomycetales</taxon>
        <taxon>Saccharomycetaceae</taxon>
        <taxon>Arxiozyma</taxon>
    </lineage>
</organism>
<dbReference type="GO" id="GO:0006364">
    <property type="term" value="P:rRNA processing"/>
    <property type="evidence" value="ECO:0007669"/>
    <property type="project" value="InterPro"/>
</dbReference>
<dbReference type="Pfam" id="PF08228">
    <property type="entry name" value="RNase_P_pop3"/>
    <property type="match status" value="1"/>
</dbReference>